<keyword evidence="8 11" id="KW-0949">S-adenosyl-L-methionine</keyword>
<comment type="caution">
    <text evidence="13">The sequence shown here is derived from an EMBL/GenBank/DDBJ whole genome shotgun (WGS) entry which is preliminary data.</text>
</comment>
<dbReference type="GeneID" id="96006534"/>
<evidence type="ECO:0000256" key="2">
    <source>
        <dbReference type="ARBA" id="ARBA00009056"/>
    </source>
</evidence>
<dbReference type="Proteomes" id="UP000803884">
    <property type="component" value="Unassembled WGS sequence"/>
</dbReference>
<keyword evidence="7 11" id="KW-0808">Transferase</keyword>
<dbReference type="RefSeq" id="XP_069228852.1">
    <property type="nucleotide sequence ID" value="XM_069373696.1"/>
</dbReference>
<dbReference type="GO" id="GO:0030488">
    <property type="term" value="P:tRNA methylation"/>
    <property type="evidence" value="ECO:0007669"/>
    <property type="project" value="UniProtKB-UniRule"/>
</dbReference>
<comment type="catalytic activity">
    <reaction evidence="10 11">
        <text>uridine(44) in tRNA(Ser) + S-adenosyl-L-methionine = 2'-O-methyluridine(44) in tRNA(Ser) + S-adenosyl-L-homocysteine + H(+)</text>
        <dbReference type="Rhea" id="RHEA:43100"/>
        <dbReference type="Rhea" id="RHEA-COMP:10339"/>
        <dbReference type="Rhea" id="RHEA-COMP:10340"/>
        <dbReference type="ChEBI" id="CHEBI:15378"/>
        <dbReference type="ChEBI" id="CHEBI:57856"/>
        <dbReference type="ChEBI" id="CHEBI:59789"/>
        <dbReference type="ChEBI" id="CHEBI:65315"/>
        <dbReference type="ChEBI" id="CHEBI:74478"/>
        <dbReference type="EC" id="2.1.1.211"/>
    </reaction>
</comment>
<evidence type="ECO:0000313" key="13">
    <source>
        <dbReference type="EMBL" id="KAL1585746.1"/>
    </source>
</evidence>
<evidence type="ECO:0000256" key="9">
    <source>
        <dbReference type="ARBA" id="ARBA00022694"/>
    </source>
</evidence>
<keyword evidence="5 11" id="KW-0963">Cytoplasm</keyword>
<keyword evidence="14" id="KW-1185">Reference proteome</keyword>
<comment type="function">
    <text evidence="11">Adenosyl-L-methionine (AdoMet)-dependent tRNA (uracil-O(2)-)-methyltransferase.</text>
</comment>
<feature type="region of interest" description="Disordered" evidence="12">
    <location>
        <begin position="1"/>
        <end position="39"/>
    </location>
</feature>
<comment type="subcellular location">
    <subcellularLocation>
        <location evidence="1 11">Cytoplasm</location>
    </subcellularLocation>
</comment>
<evidence type="ECO:0000256" key="10">
    <source>
        <dbReference type="ARBA" id="ARBA00047957"/>
    </source>
</evidence>
<evidence type="ECO:0000256" key="6">
    <source>
        <dbReference type="ARBA" id="ARBA00022603"/>
    </source>
</evidence>
<dbReference type="EC" id="2.1.1.211" evidence="3 11"/>
<protein>
    <recommendedName>
        <fullName evidence="4 11">tRNA (uracil-O(2)-)-methyltransferase</fullName>
        <ecNumber evidence="3 11">2.1.1.211</ecNumber>
    </recommendedName>
</protein>
<feature type="region of interest" description="Disordered" evidence="12">
    <location>
        <begin position="471"/>
        <end position="511"/>
    </location>
</feature>
<proteinExistence type="inferred from homology"/>
<dbReference type="GO" id="GO:0005737">
    <property type="term" value="C:cytoplasm"/>
    <property type="evidence" value="ECO:0007669"/>
    <property type="project" value="UniProtKB-SubCell"/>
</dbReference>
<keyword evidence="6 11" id="KW-0489">Methyltransferase</keyword>
<evidence type="ECO:0000256" key="11">
    <source>
        <dbReference type="RuleBase" id="RU368004"/>
    </source>
</evidence>
<name>A0AB34KPP7_9PEZI</name>
<evidence type="ECO:0000256" key="12">
    <source>
        <dbReference type="SAM" id="MobiDB-lite"/>
    </source>
</evidence>
<dbReference type="AlphaFoldDB" id="A0AB34KPP7"/>
<reference evidence="13 14" key="1">
    <citation type="journal article" date="2020" name="Microbiol. Resour. Announc.">
        <title>Draft Genome Sequence of a Cladosporium Species Isolated from the Mesophotic Ascidian Didemnum maculosum.</title>
        <authorList>
            <person name="Gioti A."/>
            <person name="Siaperas R."/>
            <person name="Nikolaivits E."/>
            <person name="Le Goff G."/>
            <person name="Ouazzani J."/>
            <person name="Kotoulas G."/>
            <person name="Topakas E."/>
        </authorList>
    </citation>
    <scope>NUCLEOTIDE SEQUENCE [LARGE SCALE GENOMIC DNA]</scope>
    <source>
        <strain evidence="13 14">TM138-S3</strain>
    </source>
</reference>
<evidence type="ECO:0000256" key="4">
    <source>
        <dbReference type="ARBA" id="ARBA00017788"/>
    </source>
</evidence>
<evidence type="ECO:0000256" key="5">
    <source>
        <dbReference type="ARBA" id="ARBA00022490"/>
    </source>
</evidence>
<feature type="compositionally biased region" description="Basic and acidic residues" evidence="12">
    <location>
        <begin position="28"/>
        <end position="39"/>
    </location>
</feature>
<evidence type="ECO:0000256" key="8">
    <source>
        <dbReference type="ARBA" id="ARBA00022691"/>
    </source>
</evidence>
<sequence>MAIPCNDSDRAVTSTQAQPNPPASTDPSKFEAVDRSKTTPDIKLPNESWLTVLQSSCTYGPPIFERIMLNFIKNPNVTSSHLFRADILFDSDSQPQNGHAEPSDANSRPRDFELPGWTRNRVMVRLLVPRNQQLDRPMTQTCILLSRKSETDLEEHMVVYIPHIDTPDEMPFYHPRVNKLAFHHTFRPSPDQPPANPNDPEQSIPGAGSLSVSYNPFDPTAYLEPKLHRTALKLLQTIHKHGQGQLVGYEKRVHLDRVIPQKRYQDTYARLKTKYGRKLIDGWVEVTDPGKHVFEDLGIAAFCLELWRTMYEVPAAAREEETVGGAETSAVESNLDDPSLTSNGANKPPFPGFVDIGCGNGLLTHILISEGYPGYGFDARERKSWSTFPDAVQQNLHQSLLVPSLLRSSNDHPSPDNDSYNSGLFAPGTFIISNHADELTAWTPLLAYLNSSAFLAIPCCSHDLAGSRFRAPDSTKAQKARRNEHAARLPQQEEASPDESAVRQRQAAETGSLKRTLVHKKMASAYSTLCAYVEALADAVGCEAEREVLRIPSTRNQSIIGRKWRGEGKTEEEKAERVRRLVEEELGRGIEDVGREWLERAEKLAKKPSSGH</sequence>
<evidence type="ECO:0000256" key="1">
    <source>
        <dbReference type="ARBA" id="ARBA00004496"/>
    </source>
</evidence>
<dbReference type="PANTHER" id="PTHR21210:SF0">
    <property type="entry name" value="TRNA (URACIL-O(2)-)-METHYLTRANSFERASE-RELATED"/>
    <property type="match status" value="1"/>
</dbReference>
<feature type="region of interest" description="Disordered" evidence="12">
    <location>
        <begin position="184"/>
        <end position="210"/>
    </location>
</feature>
<dbReference type="PANTHER" id="PTHR21210">
    <property type="entry name" value="TRNA (URACIL-O(2)-)-METHYLTRANSFERASE-RELATED"/>
    <property type="match status" value="1"/>
</dbReference>
<evidence type="ECO:0000256" key="7">
    <source>
        <dbReference type="ARBA" id="ARBA00022679"/>
    </source>
</evidence>
<dbReference type="InterPro" id="IPR011671">
    <property type="entry name" value="tRNA_uracil_MeTrfase"/>
</dbReference>
<evidence type="ECO:0000313" key="14">
    <source>
        <dbReference type="Proteomes" id="UP000803884"/>
    </source>
</evidence>
<evidence type="ECO:0000256" key="3">
    <source>
        <dbReference type="ARBA" id="ARBA00012795"/>
    </source>
</evidence>
<comment type="similarity">
    <text evidence="2 11">Belongs to the TRM44 family.</text>
</comment>
<gene>
    <name evidence="13" type="ORF">WHR41_05091</name>
</gene>
<feature type="region of interest" description="Disordered" evidence="12">
    <location>
        <begin position="93"/>
        <end position="114"/>
    </location>
</feature>
<dbReference type="GO" id="GO:0141101">
    <property type="term" value="F:tRNA(Ser) (uridine(44)-2'-O-)-methyltransferase activity"/>
    <property type="evidence" value="ECO:0007669"/>
    <property type="project" value="UniProtKB-EC"/>
</dbReference>
<feature type="region of interest" description="Disordered" evidence="12">
    <location>
        <begin position="321"/>
        <end position="340"/>
    </location>
</feature>
<accession>A0AB34KPP7</accession>
<dbReference type="Pfam" id="PF07757">
    <property type="entry name" value="AdoMet_MTase"/>
    <property type="match status" value="2"/>
</dbReference>
<dbReference type="EMBL" id="JAAQHG020000017">
    <property type="protein sequence ID" value="KAL1585746.1"/>
    <property type="molecule type" value="Genomic_DNA"/>
</dbReference>
<keyword evidence="9 11" id="KW-0819">tRNA processing</keyword>
<organism evidence="13 14">
    <name type="scientific">Cladosporium halotolerans</name>
    <dbReference type="NCBI Taxonomy" id="1052096"/>
    <lineage>
        <taxon>Eukaryota</taxon>
        <taxon>Fungi</taxon>
        <taxon>Dikarya</taxon>
        <taxon>Ascomycota</taxon>
        <taxon>Pezizomycotina</taxon>
        <taxon>Dothideomycetes</taxon>
        <taxon>Dothideomycetidae</taxon>
        <taxon>Cladosporiales</taxon>
        <taxon>Cladosporiaceae</taxon>
        <taxon>Cladosporium</taxon>
    </lineage>
</organism>